<dbReference type="GO" id="GO:0005886">
    <property type="term" value="C:plasma membrane"/>
    <property type="evidence" value="ECO:0007669"/>
    <property type="project" value="TreeGrafter"/>
</dbReference>
<dbReference type="HOGENOM" id="CLU_090404_0_1_1"/>
<evidence type="ECO:0000256" key="5">
    <source>
        <dbReference type="RuleBase" id="RU367022"/>
    </source>
</evidence>
<comment type="subcellular location">
    <subcellularLocation>
        <location evidence="1 5">Membrane</location>
        <topology evidence="1 5">Multi-pass membrane protein</topology>
    </subcellularLocation>
</comment>
<feature type="transmembrane region" description="Helical" evidence="5">
    <location>
        <begin position="20"/>
        <end position="39"/>
    </location>
</feature>
<gene>
    <name evidence="6" type="ORF">PHLGIDRAFT_63716</name>
</gene>
<keyword evidence="5" id="KW-0186">Copper</keyword>
<organism evidence="6 7">
    <name type="scientific">Phlebiopsis gigantea (strain 11061_1 CR5-6)</name>
    <name type="common">White-rot fungus</name>
    <name type="synonym">Peniophora gigantea</name>
    <dbReference type="NCBI Taxonomy" id="745531"/>
    <lineage>
        <taxon>Eukaryota</taxon>
        <taxon>Fungi</taxon>
        <taxon>Dikarya</taxon>
        <taxon>Basidiomycota</taxon>
        <taxon>Agaricomycotina</taxon>
        <taxon>Agaricomycetes</taxon>
        <taxon>Polyporales</taxon>
        <taxon>Phanerochaetaceae</taxon>
        <taxon>Phlebiopsis</taxon>
    </lineage>
</organism>
<protein>
    <recommendedName>
        <fullName evidence="5">Copper transport protein</fullName>
    </recommendedName>
</protein>
<name>A0A0C3PUS9_PHLG1</name>
<evidence type="ECO:0000256" key="2">
    <source>
        <dbReference type="ARBA" id="ARBA00022692"/>
    </source>
</evidence>
<dbReference type="InterPro" id="IPR007274">
    <property type="entry name" value="Cop_transporter"/>
</dbReference>
<dbReference type="AlphaFoldDB" id="A0A0C3PUS9"/>
<dbReference type="STRING" id="745531.A0A0C3PUS9"/>
<evidence type="ECO:0000256" key="4">
    <source>
        <dbReference type="ARBA" id="ARBA00023136"/>
    </source>
</evidence>
<keyword evidence="5" id="KW-0406">Ion transport</keyword>
<dbReference type="GO" id="GO:0005375">
    <property type="term" value="F:copper ion transmembrane transporter activity"/>
    <property type="evidence" value="ECO:0007669"/>
    <property type="project" value="UniProtKB-UniRule"/>
</dbReference>
<keyword evidence="2 5" id="KW-0812">Transmembrane</keyword>
<dbReference type="OrthoDB" id="73901at2759"/>
<dbReference type="PANTHER" id="PTHR12483">
    <property type="entry name" value="SOLUTE CARRIER FAMILY 31 COPPER TRANSPORTERS"/>
    <property type="match status" value="1"/>
</dbReference>
<keyword evidence="3 5" id="KW-1133">Transmembrane helix</keyword>
<dbReference type="PANTHER" id="PTHR12483:SF27">
    <property type="entry name" value="COPPER TRANSPORT PROTEIN CTR1"/>
    <property type="match status" value="1"/>
</dbReference>
<dbReference type="Proteomes" id="UP000053257">
    <property type="component" value="Unassembled WGS sequence"/>
</dbReference>
<sequence length="173" mass="18354">MTPWLHFVGGDNLFFRTLTPSSHGAIAGACIVLALLAILDRYLSALRGVAEAKWVSSARALTARLQPASESDLGVDAASSTDKDEIKGTLDRAPSERDLLVRDTRATRLSPPFVASHDIPRGIAFALQAVLGYALMLAVMTFQAAYIISIVVGLGIGEVSFGRLGSARGHIVH</sequence>
<reference evidence="6 7" key="1">
    <citation type="journal article" date="2014" name="PLoS Genet.">
        <title>Analysis of the Phlebiopsis gigantea genome, transcriptome and secretome provides insight into its pioneer colonization strategies of wood.</title>
        <authorList>
            <person name="Hori C."/>
            <person name="Ishida T."/>
            <person name="Igarashi K."/>
            <person name="Samejima M."/>
            <person name="Suzuki H."/>
            <person name="Master E."/>
            <person name="Ferreira P."/>
            <person name="Ruiz-Duenas F.J."/>
            <person name="Held B."/>
            <person name="Canessa P."/>
            <person name="Larrondo L.F."/>
            <person name="Schmoll M."/>
            <person name="Druzhinina I.S."/>
            <person name="Kubicek C.P."/>
            <person name="Gaskell J.A."/>
            <person name="Kersten P."/>
            <person name="St John F."/>
            <person name="Glasner J."/>
            <person name="Sabat G."/>
            <person name="Splinter BonDurant S."/>
            <person name="Syed K."/>
            <person name="Yadav J."/>
            <person name="Mgbeahuruike A.C."/>
            <person name="Kovalchuk A."/>
            <person name="Asiegbu F.O."/>
            <person name="Lackner G."/>
            <person name="Hoffmeister D."/>
            <person name="Rencoret J."/>
            <person name="Gutierrez A."/>
            <person name="Sun H."/>
            <person name="Lindquist E."/>
            <person name="Barry K."/>
            <person name="Riley R."/>
            <person name="Grigoriev I.V."/>
            <person name="Henrissat B."/>
            <person name="Kues U."/>
            <person name="Berka R.M."/>
            <person name="Martinez A.T."/>
            <person name="Covert S.F."/>
            <person name="Blanchette R.A."/>
            <person name="Cullen D."/>
        </authorList>
    </citation>
    <scope>NUCLEOTIDE SEQUENCE [LARGE SCALE GENOMIC DNA]</scope>
    <source>
        <strain evidence="6 7">11061_1 CR5-6</strain>
    </source>
</reference>
<dbReference type="EMBL" id="KN840446">
    <property type="protein sequence ID" value="KIP11473.1"/>
    <property type="molecule type" value="Genomic_DNA"/>
</dbReference>
<evidence type="ECO:0000256" key="3">
    <source>
        <dbReference type="ARBA" id="ARBA00022989"/>
    </source>
</evidence>
<feature type="transmembrane region" description="Helical" evidence="5">
    <location>
        <begin position="130"/>
        <end position="156"/>
    </location>
</feature>
<proteinExistence type="inferred from homology"/>
<evidence type="ECO:0000313" key="6">
    <source>
        <dbReference type="EMBL" id="KIP11473.1"/>
    </source>
</evidence>
<evidence type="ECO:0000313" key="7">
    <source>
        <dbReference type="Proteomes" id="UP000053257"/>
    </source>
</evidence>
<keyword evidence="4 5" id="KW-0472">Membrane</keyword>
<evidence type="ECO:0000256" key="1">
    <source>
        <dbReference type="ARBA" id="ARBA00004141"/>
    </source>
</evidence>
<keyword evidence="5" id="KW-0187">Copper transport</keyword>
<dbReference type="Pfam" id="PF04145">
    <property type="entry name" value="Ctr"/>
    <property type="match status" value="1"/>
</dbReference>
<keyword evidence="5" id="KW-0813">Transport</keyword>
<keyword evidence="7" id="KW-1185">Reference proteome</keyword>
<comment type="similarity">
    <text evidence="5">Belongs to the copper transporter (Ctr) (TC 1.A.56) family. SLC31A subfamily.</text>
</comment>
<accession>A0A0C3PUS9</accession>